<comment type="similarity">
    <text evidence="1">Belongs to the universal ribosomal protein uL30 family.</text>
</comment>
<protein>
    <recommendedName>
        <fullName evidence="8">Ribosomal protein L30 ferredoxin-like fold domain-containing protein</fullName>
    </recommendedName>
</protein>
<dbReference type="InterPro" id="IPR005998">
    <property type="entry name" value="Ribosomal_uL30_euk"/>
</dbReference>
<dbReference type="SUPFAM" id="SSF55129">
    <property type="entry name" value="Ribosomal protein L30p/L7e"/>
    <property type="match status" value="1"/>
</dbReference>
<gene>
    <name evidence="6" type="ORF">AQUCO_01600177v1</name>
</gene>
<evidence type="ECO:0000256" key="2">
    <source>
        <dbReference type="ARBA" id="ARBA00022980"/>
    </source>
</evidence>
<reference evidence="6 7" key="1">
    <citation type="submission" date="2017-09" db="EMBL/GenBank/DDBJ databases">
        <title>WGS assembly of Aquilegia coerulea Goldsmith.</title>
        <authorList>
            <person name="Hodges S."/>
            <person name="Kramer E."/>
            <person name="Nordborg M."/>
            <person name="Tomkins J."/>
            <person name="Borevitz J."/>
            <person name="Derieg N."/>
            <person name="Yan J."/>
            <person name="Mihaltcheva S."/>
            <person name="Hayes R.D."/>
            <person name="Rokhsar D."/>
        </authorList>
    </citation>
    <scope>NUCLEOTIDE SEQUENCE [LARGE SCALE GENOMIC DNA]</scope>
    <source>
        <strain evidence="7">cv. Goldsmith</strain>
    </source>
</reference>
<organism evidence="6 7">
    <name type="scientific">Aquilegia coerulea</name>
    <name type="common">Rocky mountain columbine</name>
    <dbReference type="NCBI Taxonomy" id="218851"/>
    <lineage>
        <taxon>Eukaryota</taxon>
        <taxon>Viridiplantae</taxon>
        <taxon>Streptophyta</taxon>
        <taxon>Embryophyta</taxon>
        <taxon>Tracheophyta</taxon>
        <taxon>Spermatophyta</taxon>
        <taxon>Magnoliopsida</taxon>
        <taxon>Ranunculales</taxon>
        <taxon>Ranunculaceae</taxon>
        <taxon>Thalictroideae</taxon>
        <taxon>Aquilegia</taxon>
    </lineage>
</organism>
<accession>A0A2G5DR80</accession>
<feature type="domain" description="Large ribosomal subunit protein uL30 N-terminal eukaryotes" evidence="5">
    <location>
        <begin position="14"/>
        <end position="79"/>
    </location>
</feature>
<sequence length="249" mass="29103">MMMENEEAKPLAYVPEIVLKKRKTNEEWAIKRRERFEQRKLKSKQDRKLVFKRAEQFIQEFRTKELDFVHMKQRRKLRKGSSVIPESKLLFIIRIRSTNSAMHPKARKILHRLRLGKMFCGVFVKANDGLMEMLQMVEPYVTYGYPNLKSVKELVFKKGYGNINKQSVPLTDNNIVEEALGKHGILCIEDIVHEIATGGPHFKDVTHFLWPFKLNRPEGALQGRKTPFKDGGDSGNREDHINELINLMN</sequence>
<dbReference type="Proteomes" id="UP000230069">
    <property type="component" value="Unassembled WGS sequence"/>
</dbReference>
<evidence type="ECO:0000313" key="7">
    <source>
        <dbReference type="Proteomes" id="UP000230069"/>
    </source>
</evidence>
<dbReference type="InterPro" id="IPR035808">
    <property type="entry name" value="Ribosomal_uL30_euk_arc"/>
</dbReference>
<evidence type="ECO:0000313" key="6">
    <source>
        <dbReference type="EMBL" id="PIA45747.1"/>
    </source>
</evidence>
<dbReference type="OrthoDB" id="28644at2759"/>
<dbReference type="GO" id="GO:0000463">
    <property type="term" value="P:maturation of LSU-rRNA from tricistronic rRNA transcript (SSU-rRNA, 5.8S rRNA, LSU-rRNA)"/>
    <property type="evidence" value="ECO:0007669"/>
    <property type="project" value="TreeGrafter"/>
</dbReference>
<dbReference type="Pfam" id="PF08079">
    <property type="entry name" value="Ribosomal_L30_N"/>
    <property type="match status" value="1"/>
</dbReference>
<keyword evidence="2" id="KW-0689">Ribosomal protein</keyword>
<dbReference type="AlphaFoldDB" id="A0A2G5DR80"/>
<dbReference type="InterPro" id="IPR039699">
    <property type="entry name" value="Ribosomal_uL30"/>
</dbReference>
<dbReference type="EMBL" id="KZ305033">
    <property type="protein sequence ID" value="PIA45747.1"/>
    <property type="molecule type" value="Genomic_DNA"/>
</dbReference>
<evidence type="ECO:0000256" key="3">
    <source>
        <dbReference type="ARBA" id="ARBA00023274"/>
    </source>
</evidence>
<dbReference type="Pfam" id="PF00327">
    <property type="entry name" value="Ribosomal_L30"/>
    <property type="match status" value="1"/>
</dbReference>
<dbReference type="GO" id="GO:0022625">
    <property type="term" value="C:cytosolic large ribosomal subunit"/>
    <property type="evidence" value="ECO:0007669"/>
    <property type="project" value="TreeGrafter"/>
</dbReference>
<dbReference type="FunFam" id="3.30.1390.20:FF:000003">
    <property type="entry name" value="60S ribosomal protein L7"/>
    <property type="match status" value="1"/>
</dbReference>
<evidence type="ECO:0000256" key="1">
    <source>
        <dbReference type="ARBA" id="ARBA00007594"/>
    </source>
</evidence>
<proteinExistence type="inferred from homology"/>
<dbReference type="PANTHER" id="PTHR11524">
    <property type="entry name" value="60S RIBOSOMAL PROTEIN L7"/>
    <property type="match status" value="1"/>
</dbReference>
<feature type="domain" description="Large ribosomal subunit protein uL30-like ferredoxin-like fold" evidence="4">
    <location>
        <begin position="90"/>
        <end position="141"/>
    </location>
</feature>
<evidence type="ECO:0000259" key="5">
    <source>
        <dbReference type="Pfam" id="PF08079"/>
    </source>
</evidence>
<keyword evidence="7" id="KW-1185">Reference proteome</keyword>
<dbReference type="STRING" id="218851.A0A2G5DR80"/>
<dbReference type="GO" id="GO:0003723">
    <property type="term" value="F:RNA binding"/>
    <property type="evidence" value="ECO:0007669"/>
    <property type="project" value="InterPro"/>
</dbReference>
<dbReference type="Gene3D" id="3.30.1390.20">
    <property type="entry name" value="Ribosomal protein L30, ferredoxin-like fold domain"/>
    <property type="match status" value="1"/>
</dbReference>
<evidence type="ECO:0008006" key="8">
    <source>
        <dbReference type="Google" id="ProtNLM"/>
    </source>
</evidence>
<dbReference type="PANTHER" id="PTHR11524:SF36">
    <property type="entry name" value="LARGE RIBOSOMAL SUBUNIT PROTEIN UL30Z"/>
    <property type="match status" value="1"/>
</dbReference>
<name>A0A2G5DR80_AQUCA</name>
<evidence type="ECO:0000259" key="4">
    <source>
        <dbReference type="Pfam" id="PF00327"/>
    </source>
</evidence>
<dbReference type="InParanoid" id="A0A2G5DR80"/>
<keyword evidence="3" id="KW-0687">Ribonucleoprotein</keyword>
<dbReference type="GO" id="GO:0003735">
    <property type="term" value="F:structural constituent of ribosome"/>
    <property type="evidence" value="ECO:0007669"/>
    <property type="project" value="TreeGrafter"/>
</dbReference>
<dbReference type="InterPro" id="IPR036919">
    <property type="entry name" value="Ribo_uL30_ferredoxin-like_sf"/>
</dbReference>
<dbReference type="InterPro" id="IPR016082">
    <property type="entry name" value="Ribosomal_uL30_ferredoxin-like"/>
</dbReference>
<dbReference type="InterPro" id="IPR012988">
    <property type="entry name" value="Ribosomal_uL30_N_euk"/>
</dbReference>
<dbReference type="CDD" id="cd01657">
    <property type="entry name" value="Ribosomal_L7_archeal_euk"/>
    <property type="match status" value="1"/>
</dbReference>
<dbReference type="NCBIfam" id="TIGR01310">
    <property type="entry name" value="uL30_euk"/>
    <property type="match status" value="1"/>
</dbReference>